<protein>
    <submittedName>
        <fullName evidence="3">BhlA holin family protein</fullName>
    </submittedName>
</protein>
<dbReference type="Pfam" id="PF10960">
    <property type="entry name" value="Holin_BhlA"/>
    <property type="match status" value="1"/>
</dbReference>
<keyword evidence="4" id="KW-1185">Reference proteome</keyword>
<feature type="transmembrane region" description="Helical" evidence="2">
    <location>
        <begin position="6"/>
        <end position="27"/>
    </location>
</feature>
<keyword evidence="2" id="KW-1133">Transmembrane helix</keyword>
<dbReference type="InterPro" id="IPR024405">
    <property type="entry name" value="Phage_BhlA/UviB"/>
</dbReference>
<dbReference type="OrthoDB" id="2680433at2"/>
<evidence type="ECO:0000256" key="1">
    <source>
        <dbReference type="SAM" id="Coils"/>
    </source>
</evidence>
<keyword evidence="2" id="KW-0812">Transmembrane</keyword>
<dbReference type="Proteomes" id="UP000198828">
    <property type="component" value="Unassembled WGS sequence"/>
</dbReference>
<keyword evidence="2" id="KW-0472">Membrane</keyword>
<accession>A0A1H2V5F2</accession>
<evidence type="ECO:0000256" key="2">
    <source>
        <dbReference type="SAM" id="Phobius"/>
    </source>
</evidence>
<evidence type="ECO:0000313" key="4">
    <source>
        <dbReference type="Proteomes" id="UP000198828"/>
    </source>
</evidence>
<dbReference type="RefSeq" id="WP_093751451.1">
    <property type="nucleotide sequence ID" value="NZ_BSYN01000004.1"/>
</dbReference>
<name>A0A1H2V5F2_9FIRM</name>
<dbReference type="EMBL" id="FNNG01000003">
    <property type="protein sequence ID" value="SDW63535.1"/>
    <property type="molecule type" value="Genomic_DNA"/>
</dbReference>
<keyword evidence="1" id="KW-0175">Coiled coil</keyword>
<proteinExistence type="predicted"/>
<reference evidence="3 4" key="1">
    <citation type="submission" date="2016-10" db="EMBL/GenBank/DDBJ databases">
        <authorList>
            <person name="de Groot N.N."/>
        </authorList>
    </citation>
    <scope>NUCLEOTIDE SEQUENCE [LARGE SCALE GENOMIC DNA]</scope>
    <source>
        <strain evidence="3 4">DSM 23310</strain>
    </source>
</reference>
<feature type="coiled-coil region" evidence="1">
    <location>
        <begin position="26"/>
        <end position="78"/>
    </location>
</feature>
<organism evidence="3 4">
    <name type="scientific">Tepidimicrobium xylanilyticum</name>
    <dbReference type="NCBI Taxonomy" id="1123352"/>
    <lineage>
        <taxon>Bacteria</taxon>
        <taxon>Bacillati</taxon>
        <taxon>Bacillota</taxon>
        <taxon>Tissierellia</taxon>
        <taxon>Tissierellales</taxon>
        <taxon>Tepidimicrobiaceae</taxon>
        <taxon>Tepidimicrobium</taxon>
    </lineage>
</organism>
<dbReference type="AlphaFoldDB" id="A0A1H2V5F2"/>
<evidence type="ECO:0000313" key="3">
    <source>
        <dbReference type="EMBL" id="SDW63535.1"/>
    </source>
</evidence>
<sequence length="80" mass="9479">MENELIKIAASQGIWATLSIFLIFYILKVQREMDKKQDEREKSYQEIIVSLTEKFDVIEDIDKNVRNIKNSIVKFKNKTV</sequence>
<gene>
    <name evidence="3" type="ORF">SAMN05660923_01022</name>
</gene>